<protein>
    <submittedName>
        <fullName evidence="1">Uncharacterized protein</fullName>
    </submittedName>
</protein>
<sequence length="52" mass="6169">MAEDAQVNLEEYWEEYNWEETIIYNALDEMESLQNNPNVGTMVVHHKIRDGV</sequence>
<evidence type="ECO:0000313" key="1">
    <source>
        <dbReference type="EMBL" id="PNP51235.1"/>
    </source>
</evidence>
<comment type="caution">
    <text evidence="1">The sequence shown here is derived from an EMBL/GenBank/DDBJ whole genome shotgun (WGS) entry which is preliminary data.</text>
</comment>
<evidence type="ECO:0000313" key="2">
    <source>
        <dbReference type="Proteomes" id="UP000236290"/>
    </source>
</evidence>
<accession>A0A2K0U0D6</accession>
<reference evidence="1 2" key="1">
    <citation type="submission" date="2017-02" db="EMBL/GenBank/DDBJ databases">
        <title>Genomes of Trichoderma spp. with biocontrol activity.</title>
        <authorList>
            <person name="Gardiner D."/>
            <person name="Kazan K."/>
            <person name="Vos C."/>
            <person name="Harvey P."/>
        </authorList>
    </citation>
    <scope>NUCLEOTIDE SEQUENCE [LARGE SCALE GENOMIC DNA]</scope>
    <source>
        <strain evidence="1 2">Tr1</strain>
    </source>
</reference>
<dbReference type="EMBL" id="MTYI01000134">
    <property type="protein sequence ID" value="PNP51235.1"/>
    <property type="molecule type" value="Genomic_DNA"/>
</dbReference>
<dbReference type="Proteomes" id="UP000236290">
    <property type="component" value="Unassembled WGS sequence"/>
</dbReference>
<dbReference type="AlphaFoldDB" id="A0A2K0U0D6"/>
<gene>
    <name evidence="1" type="ORF">THARTR1_08139</name>
</gene>
<name>A0A2K0U0D6_TRIHA</name>
<proteinExistence type="predicted"/>
<organism evidence="1 2">
    <name type="scientific">Trichoderma harzianum</name>
    <name type="common">Hypocrea lixii</name>
    <dbReference type="NCBI Taxonomy" id="5544"/>
    <lineage>
        <taxon>Eukaryota</taxon>
        <taxon>Fungi</taxon>
        <taxon>Dikarya</taxon>
        <taxon>Ascomycota</taxon>
        <taxon>Pezizomycotina</taxon>
        <taxon>Sordariomycetes</taxon>
        <taxon>Hypocreomycetidae</taxon>
        <taxon>Hypocreales</taxon>
        <taxon>Hypocreaceae</taxon>
        <taxon>Trichoderma</taxon>
    </lineage>
</organism>